<dbReference type="Pfam" id="PF23892">
    <property type="entry name" value="Ig_CycH"/>
    <property type="match status" value="1"/>
</dbReference>
<gene>
    <name evidence="2" type="ORF">PRUB_a3901</name>
</gene>
<dbReference type="AlphaFoldDB" id="A0A8T0CAF7"/>
<evidence type="ECO:0000313" key="2">
    <source>
        <dbReference type="EMBL" id="KAF7787051.1"/>
    </source>
</evidence>
<evidence type="ECO:0000259" key="1">
    <source>
        <dbReference type="Pfam" id="PF23892"/>
    </source>
</evidence>
<dbReference type="EMBL" id="AHCD03000034">
    <property type="protein sequence ID" value="KAF7787051.1"/>
    <property type="molecule type" value="Genomic_DNA"/>
</dbReference>
<dbReference type="InterPro" id="IPR056412">
    <property type="entry name" value="Ig_CycH"/>
</dbReference>
<sequence>MAAVAKLTDFNLPLSVNLDDSMAMMPNLKLSGFKEVVVTARISVDGNVALQSGELEGATQTITMTPEAQQVAVTISRVITSTGS</sequence>
<organism evidence="2 3">
    <name type="scientific">Pseudoalteromonas rubra</name>
    <dbReference type="NCBI Taxonomy" id="43658"/>
    <lineage>
        <taxon>Bacteria</taxon>
        <taxon>Pseudomonadati</taxon>
        <taxon>Pseudomonadota</taxon>
        <taxon>Gammaproteobacteria</taxon>
        <taxon>Alteromonadales</taxon>
        <taxon>Pseudoalteromonadaceae</taxon>
        <taxon>Pseudoalteromonas</taxon>
    </lineage>
</organism>
<feature type="domain" description="Cytochrome c-type biogenesis protein H Ig-like" evidence="1">
    <location>
        <begin position="3"/>
        <end position="75"/>
    </location>
</feature>
<accession>A0A8T0CAF7</accession>
<evidence type="ECO:0000313" key="3">
    <source>
        <dbReference type="Proteomes" id="UP000016480"/>
    </source>
</evidence>
<reference evidence="2 3" key="1">
    <citation type="journal article" date="2012" name="J. Bacteriol.">
        <title>Genome sequence of the cycloprodigiosin-producing bacterial strain Pseudoalteromonas rubra ATCC 29570(T).</title>
        <authorList>
            <person name="Xie B.B."/>
            <person name="Shu Y.L."/>
            <person name="Qin Q.L."/>
            <person name="Rong J.C."/>
            <person name="Zhang X.Y."/>
            <person name="Chen X.L."/>
            <person name="Zhou B.C."/>
            <person name="Zhang Y.Z."/>
        </authorList>
    </citation>
    <scope>NUCLEOTIDE SEQUENCE [LARGE SCALE GENOMIC DNA]</scope>
    <source>
        <strain evidence="2 3">DSM 6842</strain>
    </source>
</reference>
<proteinExistence type="predicted"/>
<name>A0A8T0CAF7_9GAMM</name>
<protein>
    <recommendedName>
        <fullName evidence="1">Cytochrome c-type biogenesis protein H Ig-like domain-containing protein</fullName>
    </recommendedName>
</protein>
<comment type="caution">
    <text evidence="2">The sequence shown here is derived from an EMBL/GenBank/DDBJ whole genome shotgun (WGS) entry which is preliminary data.</text>
</comment>
<dbReference type="Proteomes" id="UP000016480">
    <property type="component" value="Unassembled WGS sequence"/>
</dbReference>